<dbReference type="GO" id="GO:0005886">
    <property type="term" value="C:plasma membrane"/>
    <property type="evidence" value="ECO:0007669"/>
    <property type="project" value="TreeGrafter"/>
</dbReference>
<keyword evidence="2 4" id="KW-0012">Acyltransferase</keyword>
<evidence type="ECO:0000259" key="3">
    <source>
        <dbReference type="SMART" id="SM00563"/>
    </source>
</evidence>
<dbReference type="GO" id="GO:0006654">
    <property type="term" value="P:phosphatidic acid biosynthetic process"/>
    <property type="evidence" value="ECO:0007669"/>
    <property type="project" value="TreeGrafter"/>
</dbReference>
<dbReference type="SUPFAM" id="SSF69593">
    <property type="entry name" value="Glycerol-3-phosphate (1)-acyltransferase"/>
    <property type="match status" value="1"/>
</dbReference>
<accession>A0A917M002</accession>
<gene>
    <name evidence="4" type="ORF">GCM10010918_24920</name>
</gene>
<evidence type="ECO:0000313" key="5">
    <source>
        <dbReference type="Proteomes" id="UP000600247"/>
    </source>
</evidence>
<organism evidence="4 5">
    <name type="scientific">Paenibacillus radicis</name>
    <name type="common">ex Gao et al. 2016</name>
    <dbReference type="NCBI Taxonomy" id="1737354"/>
    <lineage>
        <taxon>Bacteria</taxon>
        <taxon>Bacillati</taxon>
        <taxon>Bacillota</taxon>
        <taxon>Bacilli</taxon>
        <taxon>Bacillales</taxon>
        <taxon>Paenibacillaceae</taxon>
        <taxon>Paenibacillus</taxon>
    </lineage>
</organism>
<dbReference type="Pfam" id="PF01553">
    <property type="entry name" value="Acyltransferase"/>
    <property type="match status" value="1"/>
</dbReference>
<dbReference type="SMART" id="SM00563">
    <property type="entry name" value="PlsC"/>
    <property type="match status" value="1"/>
</dbReference>
<evidence type="ECO:0000256" key="1">
    <source>
        <dbReference type="ARBA" id="ARBA00022679"/>
    </source>
</evidence>
<dbReference type="AlphaFoldDB" id="A0A917M002"/>
<dbReference type="RefSeq" id="WP_188889508.1">
    <property type="nucleotide sequence ID" value="NZ_BMHY01000004.1"/>
</dbReference>
<keyword evidence="1" id="KW-0808">Transferase</keyword>
<proteinExistence type="predicted"/>
<dbReference type="InterPro" id="IPR002123">
    <property type="entry name" value="Plipid/glycerol_acylTrfase"/>
</dbReference>
<evidence type="ECO:0000313" key="4">
    <source>
        <dbReference type="EMBL" id="GGG68896.1"/>
    </source>
</evidence>
<dbReference type="Proteomes" id="UP000600247">
    <property type="component" value="Unassembled WGS sequence"/>
</dbReference>
<dbReference type="PANTHER" id="PTHR10434">
    <property type="entry name" value="1-ACYL-SN-GLYCEROL-3-PHOSPHATE ACYLTRANSFERASE"/>
    <property type="match status" value="1"/>
</dbReference>
<keyword evidence="5" id="KW-1185">Reference proteome</keyword>
<dbReference type="EMBL" id="BMHY01000004">
    <property type="protein sequence ID" value="GGG68896.1"/>
    <property type="molecule type" value="Genomic_DNA"/>
</dbReference>
<dbReference type="CDD" id="cd06551">
    <property type="entry name" value="LPLAT"/>
    <property type="match status" value="1"/>
</dbReference>
<name>A0A917M002_9BACL</name>
<dbReference type="PANTHER" id="PTHR10434:SF11">
    <property type="entry name" value="1-ACYL-SN-GLYCEROL-3-PHOSPHATE ACYLTRANSFERASE"/>
    <property type="match status" value="1"/>
</dbReference>
<dbReference type="GO" id="GO:0003841">
    <property type="term" value="F:1-acylglycerol-3-phosphate O-acyltransferase activity"/>
    <property type="evidence" value="ECO:0007669"/>
    <property type="project" value="TreeGrafter"/>
</dbReference>
<feature type="domain" description="Phospholipid/glycerol acyltransferase" evidence="3">
    <location>
        <begin position="45"/>
        <end position="162"/>
    </location>
</feature>
<sequence length="251" mass="29386">MISARKSKWFEKLLGRYNENYLLRRHFHRLAIRGNIEAADLERPVVFIMNHSSWWDGLLVYQAARMAGQQRHYFMMDEKQLSRYRFFSRAGAFSIDKESLRGIQQSLRYAVDLLKSGNSVWVYPQGDIYHLETRPIVFQSGIGYMLEGCPHALVQPVTAYYTMGQNQKPDVTLWFGEPVHRDWRAIGRKEIASELRELLEKQLNDHRSQSIAAIDRPLEGFRTLINGTRSTSEAFDTFKRRAARWFSFSGQ</sequence>
<comment type="caution">
    <text evidence="4">The sequence shown here is derived from an EMBL/GenBank/DDBJ whole genome shotgun (WGS) entry which is preliminary data.</text>
</comment>
<protein>
    <submittedName>
        <fullName evidence="4">Glycerol acyltransferase</fullName>
    </submittedName>
</protein>
<reference evidence="4 5" key="1">
    <citation type="journal article" date="2014" name="Int. J. Syst. Evol. Microbiol.">
        <title>Complete genome sequence of Corynebacterium casei LMG S-19264T (=DSM 44701T), isolated from a smear-ripened cheese.</title>
        <authorList>
            <consortium name="US DOE Joint Genome Institute (JGI-PGF)"/>
            <person name="Walter F."/>
            <person name="Albersmeier A."/>
            <person name="Kalinowski J."/>
            <person name="Ruckert C."/>
        </authorList>
    </citation>
    <scope>NUCLEOTIDE SEQUENCE [LARGE SCALE GENOMIC DNA]</scope>
    <source>
        <strain evidence="4 5">CGMCC 1.15286</strain>
    </source>
</reference>
<evidence type="ECO:0000256" key="2">
    <source>
        <dbReference type="ARBA" id="ARBA00023315"/>
    </source>
</evidence>